<organism evidence="2">
    <name type="scientific">Chromera velia CCMP2878</name>
    <dbReference type="NCBI Taxonomy" id="1169474"/>
    <lineage>
        <taxon>Eukaryota</taxon>
        <taxon>Sar</taxon>
        <taxon>Alveolata</taxon>
        <taxon>Colpodellida</taxon>
        <taxon>Chromeraceae</taxon>
        <taxon>Chromera</taxon>
    </lineage>
</organism>
<name>A0A0G4HF93_9ALVE</name>
<dbReference type="PANTHER" id="PTHR21228:SF40">
    <property type="entry name" value="LD45607P"/>
    <property type="match status" value="1"/>
</dbReference>
<feature type="region of interest" description="Disordered" evidence="1">
    <location>
        <begin position="792"/>
        <end position="816"/>
    </location>
</feature>
<feature type="region of interest" description="Disordered" evidence="1">
    <location>
        <begin position="904"/>
        <end position="944"/>
    </location>
</feature>
<evidence type="ECO:0008006" key="3">
    <source>
        <dbReference type="Google" id="ProtNLM"/>
    </source>
</evidence>
<dbReference type="InterPro" id="IPR050870">
    <property type="entry name" value="FAST_kinase"/>
</dbReference>
<dbReference type="GO" id="GO:0044528">
    <property type="term" value="P:regulation of mitochondrial mRNA stability"/>
    <property type="evidence" value="ECO:0007669"/>
    <property type="project" value="TreeGrafter"/>
</dbReference>
<feature type="compositionally biased region" description="Acidic residues" evidence="1">
    <location>
        <begin position="799"/>
        <end position="811"/>
    </location>
</feature>
<dbReference type="PANTHER" id="PTHR21228">
    <property type="entry name" value="FAST LEU-RICH DOMAIN-CONTAINING"/>
    <property type="match status" value="1"/>
</dbReference>
<dbReference type="GO" id="GO:0005759">
    <property type="term" value="C:mitochondrial matrix"/>
    <property type="evidence" value="ECO:0007669"/>
    <property type="project" value="TreeGrafter"/>
</dbReference>
<evidence type="ECO:0000313" key="2">
    <source>
        <dbReference type="EMBL" id="CEM42592.1"/>
    </source>
</evidence>
<reference evidence="2" key="1">
    <citation type="submission" date="2014-11" db="EMBL/GenBank/DDBJ databases">
        <authorList>
            <person name="Otto D Thomas"/>
            <person name="Naeem Raeece"/>
        </authorList>
    </citation>
    <scope>NUCLEOTIDE SEQUENCE</scope>
</reference>
<feature type="region of interest" description="Disordered" evidence="1">
    <location>
        <begin position="1087"/>
        <end position="1159"/>
    </location>
</feature>
<accession>A0A0G4HF93</accession>
<gene>
    <name evidence="2" type="ORF">Cvel_26875</name>
</gene>
<sequence length="1159" mass="126810">MSSNQRSPDPGDELAFVKKADMCRSREAVFGLLEKEGGATSSVSKACHAVYRLAKIGMSGGDGKKGDGREVSSTYLSWSRSDQQRFATLVSSLHVSLQSEKVISSLPSVRPAMLAWALAKSEFPDTKLLELLADRAPEWLPRGLSHHATALLYALGKAQVSRPALMRDLMPSLLTERLRRLDSRHIANILWSYGRLGERVPEPFLTLIADRMICPQVQKVWQPQHLSNVAWSMAVLGLNPVGGVFLREIVVGAVPLLPRFQFQNVANIQWAVVKIMRDDKGGQSREWLSDDEWVLAFCALVQEGKSLQRQWKRAAVKLEELAMALWASAHAFKIVSEKIVGAASGQCSESRREMHMGGEEKGISMLRKALTEFAAEGAETLGVLTRQARDAAAFSSSPAASEAMRRNFGLCVWALAVFGEFNLEVLTETAQRLTAEHPKMRSEFNSGDGMSPLTVAKVMPLVSLCRSAYAICRAFDRVRSPLSAPSVEFLDGKSLGGQETGLYQMRLAGKERELSVLLWQLSQLVSEDLRTIVYRLNGSLKRELTAGTPVDVLDPKAESEILEALNALLSGYTAAGVVHWEAARSAGAVASCVLELHTPREDCGLDVGVPISEEVLWFLQKTVLLLAPLGLCSPSNWQQGAAVGFRSEMEGGSRGNGFERKDGEEGDPVDLNAGMFFSRAAAFLEGSFHRRAGGLVPLSLSQEGESKSGETFRLISICEGAMPAVLLHALAMSGSLSPALLHEGVRQMRTRVASLFNNPTGVKGPRLLTGASLDEDWARSLQTAWVSARLSESQHNGFEEQEGEGEGEDTGEGQKRVTDGVVQLSTDDVVWGGGWEEGEDFVREASRWRRQELPATHKRCEAALQRLRHKFVVGKEIFPGLLTDFALPAERVAVQLEGPKERIICLSGPPPNSDKDSGDWGEVFESTEQSLSPKSRRGTSKEAGRQIWWQRDGGSRLVQGLIEATGWKVVFVPWTLFRPRGPGRSEDWRRRSEAAGLQALIEQAVEKGSHAESQVMMERGRESPLRYGNSQAGLQKDSSECGQDSILFPSGEFQQSRDCLAPKDPGVRRSEIDLNVSVNIGRVCDRTPAEGVHPPQLENPSPVHRGAVKSPFVSDSQNWGSSAGMPSRSSLPTLPLRPSFSSMKKKTSEPLRLQASPQG</sequence>
<protein>
    <recommendedName>
        <fullName evidence="3">RAP domain-containing protein</fullName>
    </recommendedName>
</protein>
<dbReference type="AlphaFoldDB" id="A0A0G4HF93"/>
<proteinExistence type="predicted"/>
<dbReference type="EMBL" id="CDMZ01002487">
    <property type="protein sequence ID" value="CEM42592.1"/>
    <property type="molecule type" value="Genomic_DNA"/>
</dbReference>
<dbReference type="GO" id="GO:0003723">
    <property type="term" value="F:RNA binding"/>
    <property type="evidence" value="ECO:0007669"/>
    <property type="project" value="TreeGrafter"/>
</dbReference>
<dbReference type="VEuPathDB" id="CryptoDB:Cvel_26875"/>
<dbReference type="GO" id="GO:0035770">
    <property type="term" value="C:ribonucleoprotein granule"/>
    <property type="evidence" value="ECO:0007669"/>
    <property type="project" value="TreeGrafter"/>
</dbReference>
<dbReference type="GO" id="GO:0000963">
    <property type="term" value="P:mitochondrial RNA processing"/>
    <property type="evidence" value="ECO:0007669"/>
    <property type="project" value="TreeGrafter"/>
</dbReference>
<evidence type="ECO:0000256" key="1">
    <source>
        <dbReference type="SAM" id="MobiDB-lite"/>
    </source>
</evidence>